<comment type="caution">
    <text evidence="1">The sequence shown here is derived from an EMBL/GenBank/DDBJ whole genome shotgun (WGS) entry which is preliminary data.</text>
</comment>
<dbReference type="AlphaFoldDB" id="A0AAU9QJK2"/>
<evidence type="ECO:0000313" key="1">
    <source>
        <dbReference type="EMBL" id="CAH1579610.1"/>
    </source>
</evidence>
<reference evidence="1" key="1">
    <citation type="submission" date="2022-01" db="EMBL/GenBank/DDBJ databases">
        <authorList>
            <person name="Lagorce A."/>
        </authorList>
    </citation>
    <scope>NUCLEOTIDE SEQUENCE</scope>
    <source>
        <strain evidence="1">Th15_F1_A12</strain>
    </source>
</reference>
<name>A0AAU9QJK2_9VIBR</name>
<protein>
    <submittedName>
        <fullName evidence="1">Uncharacterized protein</fullName>
    </submittedName>
</protein>
<dbReference type="Proteomes" id="UP001295462">
    <property type="component" value="Unassembled WGS sequence"/>
</dbReference>
<dbReference type="EMBL" id="CAKMUD010000068">
    <property type="protein sequence ID" value="CAH1579610.1"/>
    <property type="molecule type" value="Genomic_DNA"/>
</dbReference>
<gene>
    <name evidence="1" type="ORF">THF1A12_160008</name>
</gene>
<accession>A0AAU9QJK2</accession>
<evidence type="ECO:0000313" key="2">
    <source>
        <dbReference type="Proteomes" id="UP001295462"/>
    </source>
</evidence>
<proteinExistence type="predicted"/>
<organism evidence="1 2">
    <name type="scientific">Vibrio jasicida</name>
    <dbReference type="NCBI Taxonomy" id="766224"/>
    <lineage>
        <taxon>Bacteria</taxon>
        <taxon>Pseudomonadati</taxon>
        <taxon>Pseudomonadota</taxon>
        <taxon>Gammaproteobacteria</taxon>
        <taxon>Vibrionales</taxon>
        <taxon>Vibrionaceae</taxon>
        <taxon>Vibrio</taxon>
    </lineage>
</organism>
<sequence>MGITITEDDWEMFGRAMTSATRIVRGEIFKIAYIQEIFTNGNEQKFWRCVSEASK</sequence>